<feature type="transmembrane region" description="Helical" evidence="1">
    <location>
        <begin position="55"/>
        <end position="75"/>
    </location>
</feature>
<reference evidence="2" key="2">
    <citation type="submission" date="2018-05" db="EMBL/GenBank/DDBJ databases">
        <title>OgluRS3 (Oryza glumaepatula Reference Sequence Version 3).</title>
        <authorList>
            <person name="Zhang J."/>
            <person name="Kudrna D."/>
            <person name="Lee S."/>
            <person name="Talag J."/>
            <person name="Welchert J."/>
            <person name="Wing R.A."/>
        </authorList>
    </citation>
    <scope>NUCLEOTIDE SEQUENCE [LARGE SCALE GENOMIC DNA]</scope>
</reference>
<keyword evidence="1" id="KW-0812">Transmembrane</keyword>
<proteinExistence type="predicted"/>
<name>A0A0E0ACG3_9ORYZ</name>
<reference evidence="2" key="1">
    <citation type="submission" date="2015-04" db="UniProtKB">
        <authorList>
            <consortium name="EnsemblPlants"/>
        </authorList>
    </citation>
    <scope>IDENTIFICATION</scope>
</reference>
<evidence type="ECO:0000313" key="2">
    <source>
        <dbReference type="EnsemblPlants" id="OGLUM06G23750.1"/>
    </source>
</evidence>
<evidence type="ECO:0000313" key="3">
    <source>
        <dbReference type="Proteomes" id="UP000026961"/>
    </source>
</evidence>
<sequence length="121" mass="13429">MARRGNFGQEGRARAAPYVVYELEQQQLLFPTNGSLFCITGASFRRRSCLNLNNVISGAIMLLKTWLKNLIMLAYVSAIRLISSVALTAPLVWAGMADMCFHMAGSSLLKMNRRMASAIRN</sequence>
<dbReference type="Proteomes" id="UP000026961">
    <property type="component" value="Chromosome 6"/>
</dbReference>
<keyword evidence="1" id="KW-1133">Transmembrane helix</keyword>
<dbReference type="EnsemblPlants" id="OGLUM06G23750.1">
    <property type="protein sequence ID" value="OGLUM06G23750.1"/>
    <property type="gene ID" value="OGLUM06G23750"/>
</dbReference>
<dbReference type="AlphaFoldDB" id="A0A0E0ACG3"/>
<dbReference type="HOGENOM" id="CLU_2041694_0_0_1"/>
<keyword evidence="1" id="KW-0472">Membrane</keyword>
<dbReference type="Gramene" id="OGLUM06G23750.1">
    <property type="protein sequence ID" value="OGLUM06G23750.1"/>
    <property type="gene ID" value="OGLUM06G23750"/>
</dbReference>
<organism evidence="2">
    <name type="scientific">Oryza glumipatula</name>
    <dbReference type="NCBI Taxonomy" id="40148"/>
    <lineage>
        <taxon>Eukaryota</taxon>
        <taxon>Viridiplantae</taxon>
        <taxon>Streptophyta</taxon>
        <taxon>Embryophyta</taxon>
        <taxon>Tracheophyta</taxon>
        <taxon>Spermatophyta</taxon>
        <taxon>Magnoliopsida</taxon>
        <taxon>Liliopsida</taxon>
        <taxon>Poales</taxon>
        <taxon>Poaceae</taxon>
        <taxon>BOP clade</taxon>
        <taxon>Oryzoideae</taxon>
        <taxon>Oryzeae</taxon>
        <taxon>Oryzinae</taxon>
        <taxon>Oryza</taxon>
    </lineage>
</organism>
<feature type="transmembrane region" description="Helical" evidence="1">
    <location>
        <begin position="81"/>
        <end position="105"/>
    </location>
</feature>
<protein>
    <submittedName>
        <fullName evidence="2">Uncharacterized protein</fullName>
    </submittedName>
</protein>
<accession>A0A0E0ACG3</accession>
<keyword evidence="3" id="KW-1185">Reference proteome</keyword>
<evidence type="ECO:0000256" key="1">
    <source>
        <dbReference type="SAM" id="Phobius"/>
    </source>
</evidence>